<organism>
    <name type="scientific">Branchiostoma floridae</name>
    <name type="common">Florida lancelet</name>
    <name type="synonym">Amphioxus</name>
    <dbReference type="NCBI Taxonomy" id="7739"/>
    <lineage>
        <taxon>Eukaryota</taxon>
        <taxon>Metazoa</taxon>
        <taxon>Chordata</taxon>
        <taxon>Cephalochordata</taxon>
        <taxon>Leptocardii</taxon>
        <taxon>Amphioxiformes</taxon>
        <taxon>Branchiostomatidae</taxon>
        <taxon>Branchiostoma</taxon>
    </lineage>
</organism>
<feature type="chain" id="PRO_5002935076" description="F-BAR domain-containing protein" evidence="8">
    <location>
        <begin position="25"/>
        <end position="875"/>
    </location>
</feature>
<dbReference type="GO" id="GO:0008194">
    <property type="term" value="F:UDP-glycosyltransferase activity"/>
    <property type="evidence" value="ECO:0007669"/>
    <property type="project" value="InterPro"/>
</dbReference>
<keyword evidence="3" id="KW-0808">Transferase</keyword>
<gene>
    <name evidence="10" type="ORF">BRAFLDRAFT_99007</name>
</gene>
<feature type="coiled-coil region" evidence="5">
    <location>
        <begin position="677"/>
        <end position="707"/>
    </location>
</feature>
<dbReference type="InterPro" id="IPR031160">
    <property type="entry name" value="F_BAR_dom"/>
</dbReference>
<evidence type="ECO:0000256" key="6">
    <source>
        <dbReference type="SAM" id="MobiDB-lite"/>
    </source>
</evidence>
<comment type="similarity">
    <text evidence="1">Belongs to the UDP-glycosyltransferase family.</text>
</comment>
<evidence type="ECO:0000256" key="2">
    <source>
        <dbReference type="ARBA" id="ARBA00022676"/>
    </source>
</evidence>
<feature type="domain" description="F-BAR" evidence="9">
    <location>
        <begin position="549"/>
        <end position="810"/>
    </location>
</feature>
<evidence type="ECO:0000256" key="3">
    <source>
        <dbReference type="ARBA" id="ARBA00022679"/>
    </source>
</evidence>
<dbReference type="InParanoid" id="C3Y2V9"/>
<feature type="non-terminal residue" evidence="10">
    <location>
        <position position="875"/>
    </location>
</feature>
<name>C3Y2V9_BRAFL</name>
<keyword evidence="7" id="KW-0472">Membrane</keyword>
<proteinExistence type="inferred from homology"/>
<dbReference type="PANTHER" id="PTHR15735:SF12">
    <property type="entry name" value="CDC42-INTERACTING PROTEIN 4, ISOFORM B"/>
    <property type="match status" value="1"/>
</dbReference>
<dbReference type="STRING" id="7739.C3Y2V9"/>
<keyword evidence="8" id="KW-0732">Signal</keyword>
<dbReference type="PANTHER" id="PTHR15735">
    <property type="entry name" value="FCH AND DOUBLE SH3 DOMAINS PROTEIN"/>
    <property type="match status" value="1"/>
</dbReference>
<feature type="region of interest" description="Disordered" evidence="6">
    <location>
        <begin position="831"/>
        <end position="859"/>
    </location>
</feature>
<dbReference type="AlphaFoldDB" id="C3Y2V9"/>
<feature type="signal peptide" evidence="8">
    <location>
        <begin position="1"/>
        <end position="24"/>
    </location>
</feature>
<dbReference type="InterPro" id="IPR002213">
    <property type="entry name" value="UDP_glucos_trans"/>
</dbReference>
<evidence type="ECO:0000256" key="5">
    <source>
        <dbReference type="SAM" id="Coils"/>
    </source>
</evidence>
<keyword evidence="7" id="KW-1133">Transmembrane helix</keyword>
<dbReference type="CDD" id="cd03784">
    <property type="entry name" value="GT1_Gtf-like"/>
    <property type="match status" value="1"/>
</dbReference>
<evidence type="ECO:0000256" key="1">
    <source>
        <dbReference type="ARBA" id="ARBA00009995"/>
    </source>
</evidence>
<keyword evidence="2" id="KW-0328">Glycosyltransferase</keyword>
<dbReference type="eggNOG" id="KOG1192">
    <property type="taxonomic scope" value="Eukaryota"/>
</dbReference>
<feature type="transmembrane region" description="Helical" evidence="7">
    <location>
        <begin position="491"/>
        <end position="513"/>
    </location>
</feature>
<evidence type="ECO:0000256" key="7">
    <source>
        <dbReference type="SAM" id="Phobius"/>
    </source>
</evidence>
<sequence length="875" mass="98494">MAMSVRDVIFVFLLLLSSELQVQGTDSKTAKKKGSNILIVEQTPHSTWLTLRLLGRTLADRGHSVTMMMPDDVFKHLISTPVQDKVKYEGAPCEPGTLAAGRAFEGHYWEGEYTNLLETVENFLAAGSKSCEAILLHLDRQAAKGLKYDVVLSTAPDFPCGPVLARYFGLPSAIVYVPSSSLLFGSGNPFPLAYWPVMPSGFLTEMTFREKIQNVLYYLGARYYHGVECSAFDFIVHKYISNDTNTEELLYNTDLWLSVADFTVEFARPTMPNVVNIAGYNSVDPKPLPKDLEDFMQSSGDAGVILFSLGSTTAGMPEKIEQVILNAFAQVPQKVIWKLAPEIDPSSVKFPPNVKPMSWVPQVDLLAHKKMKLFVTHGGTNGVYESVNHGVPMVSLPLAVDHHDNVARVVGRGLGVRLDIFTMTTEELLQAINHVLSTKSYQENVDRAARILSDQLTKPMDRAMWWIEHLIRHGGLPHLRTRAHKIPFHEYFLLDVIALLVAVLAVVLGGVVVPRAKSALHVEKNDDIPVEFVFALNLLRIYSFSVDNMSWGKELWDQYHRIQKQTQDGIEFCERYCQFVRDRCSIELEYAKKLRSLVKKYQPKKKDEDDYKYSTYKAFASTLNEVNDIAGQHEVIAENLLSNVVKEIASLVTQIKAEKKKHVTEGNSLESKYDSALKDLEKSKKNYEKHFREAERAQGQYEKVDNDNNVTKADVEKARVTAQQKTQTSDQCKSEYAAQLQQTNKYQSDHFSTYMPAVFQQLQEMDEQRITRMGEVMAKFAETQRQVIPIIGRCLDGITNAANSVNPQQDSQLVISRYKSGYVPPGDQPFEDLSANGGNLPKVPSQESIRPGTERKKTKTRDMLKGLFVTSKAKP</sequence>
<dbReference type="SUPFAM" id="SSF53756">
    <property type="entry name" value="UDP-Glycosyltransferase/glycogen phosphorylase"/>
    <property type="match status" value="1"/>
</dbReference>
<dbReference type="InterPro" id="IPR027267">
    <property type="entry name" value="AH/BAR_dom_sf"/>
</dbReference>
<keyword evidence="4 5" id="KW-0175">Coiled coil</keyword>
<dbReference type="Pfam" id="PF00611">
    <property type="entry name" value="FCH"/>
    <property type="match status" value="1"/>
</dbReference>
<dbReference type="FunFam" id="1.20.1270.60:FF:000002">
    <property type="entry name" value="Formin-binding protein 1-like isoform 1"/>
    <property type="match status" value="1"/>
</dbReference>
<dbReference type="FunFam" id="3.40.50.2000:FF:000610">
    <property type="entry name" value="UDP-glucuronosyltransferase"/>
    <property type="match status" value="1"/>
</dbReference>
<dbReference type="CDD" id="cd07653">
    <property type="entry name" value="F-BAR_CIP4-like"/>
    <property type="match status" value="1"/>
</dbReference>
<dbReference type="Pfam" id="PF00201">
    <property type="entry name" value="UDPGT"/>
    <property type="match status" value="1"/>
</dbReference>
<dbReference type="InterPro" id="IPR001060">
    <property type="entry name" value="FCH_dom"/>
</dbReference>
<evidence type="ECO:0000259" key="9">
    <source>
        <dbReference type="PROSITE" id="PS51741"/>
    </source>
</evidence>
<dbReference type="eggNOG" id="KOG3565">
    <property type="taxonomic scope" value="Eukaryota"/>
</dbReference>
<evidence type="ECO:0000313" key="10">
    <source>
        <dbReference type="EMBL" id="EEN65371.1"/>
    </source>
</evidence>
<accession>C3Y2V9</accession>
<dbReference type="InterPro" id="IPR035595">
    <property type="entry name" value="UDP_glycos_trans_CS"/>
</dbReference>
<protein>
    <recommendedName>
        <fullName evidence="9">F-BAR domain-containing protein</fullName>
    </recommendedName>
</protein>
<keyword evidence="7" id="KW-0812">Transmembrane</keyword>
<dbReference type="PROSITE" id="PS00375">
    <property type="entry name" value="UDPGT"/>
    <property type="match status" value="1"/>
</dbReference>
<evidence type="ECO:0000256" key="8">
    <source>
        <dbReference type="SAM" id="SignalP"/>
    </source>
</evidence>
<dbReference type="FunFam" id="3.40.50.2000:FF:000021">
    <property type="entry name" value="UDP-glucuronosyltransferase"/>
    <property type="match status" value="1"/>
</dbReference>
<reference evidence="10" key="1">
    <citation type="journal article" date="2008" name="Nature">
        <title>The amphioxus genome and the evolution of the chordate karyotype.</title>
        <authorList>
            <consortium name="US DOE Joint Genome Institute (JGI-PGF)"/>
            <person name="Putnam N.H."/>
            <person name="Butts T."/>
            <person name="Ferrier D.E.K."/>
            <person name="Furlong R.F."/>
            <person name="Hellsten U."/>
            <person name="Kawashima T."/>
            <person name="Robinson-Rechavi M."/>
            <person name="Shoguchi E."/>
            <person name="Terry A."/>
            <person name="Yu J.-K."/>
            <person name="Benito-Gutierrez E.L."/>
            <person name="Dubchak I."/>
            <person name="Garcia-Fernandez J."/>
            <person name="Gibson-Brown J.J."/>
            <person name="Grigoriev I.V."/>
            <person name="Horton A.C."/>
            <person name="de Jong P.J."/>
            <person name="Jurka J."/>
            <person name="Kapitonov V.V."/>
            <person name="Kohara Y."/>
            <person name="Kuroki Y."/>
            <person name="Lindquist E."/>
            <person name="Lucas S."/>
            <person name="Osoegawa K."/>
            <person name="Pennacchio L.A."/>
            <person name="Salamov A.A."/>
            <person name="Satou Y."/>
            <person name="Sauka-Spengler T."/>
            <person name="Schmutz J."/>
            <person name="Shin-I T."/>
            <person name="Toyoda A."/>
            <person name="Bronner-Fraser M."/>
            <person name="Fujiyama A."/>
            <person name="Holland L.Z."/>
            <person name="Holland P.W.H."/>
            <person name="Satoh N."/>
            <person name="Rokhsar D.S."/>
        </authorList>
    </citation>
    <scope>NUCLEOTIDE SEQUENCE [LARGE SCALE GENOMIC DNA]</scope>
    <source>
        <strain evidence="10">S238N-H82</strain>
        <tissue evidence="10">Testes</tissue>
    </source>
</reference>
<dbReference type="Gene3D" id="1.20.1270.60">
    <property type="entry name" value="Arfaptin homology (AH) domain/BAR domain"/>
    <property type="match status" value="1"/>
</dbReference>
<dbReference type="SUPFAM" id="SSF103657">
    <property type="entry name" value="BAR/IMD domain-like"/>
    <property type="match status" value="1"/>
</dbReference>
<dbReference type="Gene3D" id="3.40.50.2000">
    <property type="entry name" value="Glycogen Phosphorylase B"/>
    <property type="match status" value="2"/>
</dbReference>
<dbReference type="PROSITE" id="PS51741">
    <property type="entry name" value="F_BAR"/>
    <property type="match status" value="1"/>
</dbReference>
<evidence type="ECO:0000256" key="4">
    <source>
        <dbReference type="PROSITE-ProRule" id="PRU01077"/>
    </source>
</evidence>
<dbReference type="SMART" id="SM00055">
    <property type="entry name" value="FCH"/>
    <property type="match status" value="1"/>
</dbReference>
<dbReference type="EMBL" id="GG666482">
    <property type="protein sequence ID" value="EEN65371.1"/>
    <property type="molecule type" value="Genomic_DNA"/>
</dbReference>